<accession>A0A2T4JIA9</accession>
<dbReference type="AlphaFoldDB" id="A0A2T4JIA9"/>
<dbReference type="InterPro" id="IPR055259">
    <property type="entry name" value="YkvP/CgeB_Glyco_trans-like"/>
</dbReference>
<comment type="caution">
    <text evidence="2">The sequence shown here is derived from an EMBL/GenBank/DDBJ whole genome shotgun (WGS) entry which is preliminary data.</text>
</comment>
<organism evidence="2 3">
    <name type="scientific">Phaeovulum veldkampii DSM 11550</name>
    <dbReference type="NCBI Taxonomy" id="1185920"/>
    <lineage>
        <taxon>Bacteria</taxon>
        <taxon>Pseudomonadati</taxon>
        <taxon>Pseudomonadota</taxon>
        <taxon>Alphaproteobacteria</taxon>
        <taxon>Rhodobacterales</taxon>
        <taxon>Paracoccaceae</taxon>
        <taxon>Phaeovulum</taxon>
    </lineage>
</organism>
<evidence type="ECO:0000313" key="3">
    <source>
        <dbReference type="Proteomes" id="UP000241899"/>
    </source>
</evidence>
<feature type="domain" description="Spore protein YkvP/CgeB glycosyl transferase-like" evidence="1">
    <location>
        <begin position="256"/>
        <end position="369"/>
    </location>
</feature>
<dbReference type="Proteomes" id="UP000241899">
    <property type="component" value="Unassembled WGS sequence"/>
</dbReference>
<dbReference type="EMBL" id="PZKF01000016">
    <property type="protein sequence ID" value="PTE17602.1"/>
    <property type="molecule type" value="Genomic_DNA"/>
</dbReference>
<dbReference type="Pfam" id="PF13524">
    <property type="entry name" value="Glyco_trans_1_2"/>
    <property type="match status" value="1"/>
</dbReference>
<protein>
    <recommendedName>
        <fullName evidence="1">Spore protein YkvP/CgeB glycosyl transferase-like domain-containing protein</fullName>
    </recommendedName>
</protein>
<gene>
    <name evidence="2" type="ORF">C5F46_08770</name>
</gene>
<sequence>MNRLPRSLTLRKRFIHLSAGGAVLQGKGAATERRRVVIFSQRALTQDVSRCSGFEFEDVVAGVERAILLSPTRPDNRFWMFRAKRYLSQRSDLFARMPSGVGHKPLGNTCDLFCCFVQKPVECLGLDAVPDWRSRSGLAVCVIEELWTPAVTQFLPLMRSLAQFDLITCAFEALCPLIHQVTGRPVIHLPGAADLMRFATPRMTADRPVDVYYMGRKRPELHSELLTMMRARDGFYLYDSSARPPIAADHVTHRDLLASLVQRSKLFMVDYAKIGHSDQRQGEVSWGPRHVEGMAGGAVQVGYAPTTADYQRHFDWPEAVVRLSETPAEAAAQVARMLDDPAEMDRRRRVNLAHALARHDWLHRWALVLDHFGLPETAAMAARRDRLAEIATGAENKIAV</sequence>
<name>A0A2T4JIA9_9RHOB</name>
<proteinExistence type="predicted"/>
<evidence type="ECO:0000313" key="2">
    <source>
        <dbReference type="EMBL" id="PTE17602.1"/>
    </source>
</evidence>
<evidence type="ECO:0000259" key="1">
    <source>
        <dbReference type="Pfam" id="PF13524"/>
    </source>
</evidence>
<dbReference type="OrthoDB" id="429264at2"/>
<keyword evidence="3" id="KW-1185">Reference proteome</keyword>
<reference evidence="2 3" key="1">
    <citation type="submission" date="2018-03" db="EMBL/GenBank/DDBJ databases">
        <title>Rhodobacter veldkampii.</title>
        <authorList>
            <person name="Meyer T.E."/>
            <person name="Miller S."/>
            <person name="Lodha T."/>
            <person name="Gandham S."/>
            <person name="Chintalapati S."/>
            <person name="Chintalapati V.R."/>
        </authorList>
    </citation>
    <scope>NUCLEOTIDE SEQUENCE [LARGE SCALE GENOMIC DNA]</scope>
    <source>
        <strain evidence="2 3">DSM 11550</strain>
    </source>
</reference>